<feature type="non-terminal residue" evidence="1">
    <location>
        <position position="98"/>
    </location>
</feature>
<dbReference type="RefSeq" id="XP_026621161.1">
    <property type="nucleotide sequence ID" value="XM_026768008.1"/>
</dbReference>
<dbReference type="AlphaFoldDB" id="A0A3F3PMK0"/>
<organism evidence="1 2">
    <name type="scientific">Aspergillus welwitschiae</name>
    <dbReference type="NCBI Taxonomy" id="1341132"/>
    <lineage>
        <taxon>Eukaryota</taxon>
        <taxon>Fungi</taxon>
        <taxon>Dikarya</taxon>
        <taxon>Ascomycota</taxon>
        <taxon>Pezizomycotina</taxon>
        <taxon>Eurotiomycetes</taxon>
        <taxon>Eurotiomycetidae</taxon>
        <taxon>Eurotiales</taxon>
        <taxon>Aspergillaceae</taxon>
        <taxon>Aspergillus</taxon>
        <taxon>Aspergillus subgen. Circumdati</taxon>
    </lineage>
</organism>
<evidence type="ECO:0000313" key="2">
    <source>
        <dbReference type="Proteomes" id="UP000253729"/>
    </source>
</evidence>
<dbReference type="EMBL" id="KZ852079">
    <property type="protein sequence ID" value="RDH28139.1"/>
    <property type="molecule type" value="Genomic_DNA"/>
</dbReference>
<gene>
    <name evidence="1" type="ORF">BDQ94DRAFT_152629</name>
</gene>
<name>A0A3F3PMK0_9EURO</name>
<dbReference type="Proteomes" id="UP000253729">
    <property type="component" value="Unassembled WGS sequence"/>
</dbReference>
<sequence length="98" mass="10971">MVGDYPTRANHHRLCVGFVFPPRITTKVVLSKYSLRPPRIFILWSSQSIPNYGMEISLIYLLVVLLARKGCMPPPGVSTRCSCENGQTTLAHLKKEGL</sequence>
<proteinExistence type="predicted"/>
<evidence type="ECO:0000313" key="1">
    <source>
        <dbReference type="EMBL" id="RDH28139.1"/>
    </source>
</evidence>
<keyword evidence="2" id="KW-1185">Reference proteome</keyword>
<reference evidence="1 2" key="1">
    <citation type="submission" date="2018-07" db="EMBL/GenBank/DDBJ databases">
        <title>The genomes of Aspergillus section Nigri reveals drivers in fungal speciation.</title>
        <authorList>
            <consortium name="DOE Joint Genome Institute"/>
            <person name="Vesth T.C."/>
            <person name="Nybo J."/>
            <person name="Theobald S."/>
            <person name="Brandl J."/>
            <person name="Frisvad J.C."/>
            <person name="Nielsen K.F."/>
            <person name="Lyhne E.K."/>
            <person name="Kogle M.E."/>
            <person name="Kuo A."/>
            <person name="Riley R."/>
            <person name="Clum A."/>
            <person name="Nolan M."/>
            <person name="Lipzen A."/>
            <person name="Salamov A."/>
            <person name="Henrissat B."/>
            <person name="Wiebenga A."/>
            <person name="De vries R.P."/>
            <person name="Grigoriev I.V."/>
            <person name="Mortensen U.H."/>
            <person name="Andersen M.R."/>
            <person name="Baker S.E."/>
        </authorList>
    </citation>
    <scope>NUCLEOTIDE SEQUENCE [LARGE SCALE GENOMIC DNA]</scope>
    <source>
        <strain evidence="1 2">CBS 139.54b</strain>
    </source>
</reference>
<dbReference type="GeneID" id="38136364"/>
<accession>A0A3F3PMK0</accession>
<protein>
    <submittedName>
        <fullName evidence="1">Uncharacterized protein</fullName>
    </submittedName>
</protein>